<dbReference type="VEuPathDB" id="VectorBase:LLOJ002858"/>
<name>A0A1B0CET8_LUTLO</name>
<dbReference type="EMBL" id="AJWK01009202">
    <property type="status" value="NOT_ANNOTATED_CDS"/>
    <property type="molecule type" value="Genomic_DNA"/>
</dbReference>
<proteinExistence type="predicted"/>
<reference evidence="1" key="1">
    <citation type="submission" date="2020-05" db="UniProtKB">
        <authorList>
            <consortium name="EnsemblMetazoa"/>
        </authorList>
    </citation>
    <scope>IDENTIFICATION</scope>
    <source>
        <strain evidence="1">Jacobina</strain>
    </source>
</reference>
<protein>
    <submittedName>
        <fullName evidence="1">Uncharacterized protein</fullName>
    </submittedName>
</protein>
<evidence type="ECO:0000313" key="1">
    <source>
        <dbReference type="EnsemblMetazoa" id="LLOJ002858-PA"/>
    </source>
</evidence>
<sequence>MNSISTNFLLNGTENNFYKTRNELSHKNMRIYKPLTN</sequence>
<dbReference type="AlphaFoldDB" id="A0A1B0CET8"/>
<dbReference type="EnsemblMetazoa" id="LLOJ002858-RA">
    <property type="protein sequence ID" value="LLOJ002858-PA"/>
    <property type="gene ID" value="LLOJ002858"/>
</dbReference>
<keyword evidence="2" id="KW-1185">Reference proteome</keyword>
<dbReference type="Proteomes" id="UP000092461">
    <property type="component" value="Unassembled WGS sequence"/>
</dbReference>
<evidence type="ECO:0000313" key="2">
    <source>
        <dbReference type="Proteomes" id="UP000092461"/>
    </source>
</evidence>
<organism evidence="1 2">
    <name type="scientific">Lutzomyia longipalpis</name>
    <name type="common">Sand fly</name>
    <dbReference type="NCBI Taxonomy" id="7200"/>
    <lineage>
        <taxon>Eukaryota</taxon>
        <taxon>Metazoa</taxon>
        <taxon>Ecdysozoa</taxon>
        <taxon>Arthropoda</taxon>
        <taxon>Hexapoda</taxon>
        <taxon>Insecta</taxon>
        <taxon>Pterygota</taxon>
        <taxon>Neoptera</taxon>
        <taxon>Endopterygota</taxon>
        <taxon>Diptera</taxon>
        <taxon>Nematocera</taxon>
        <taxon>Psychodoidea</taxon>
        <taxon>Psychodidae</taxon>
        <taxon>Lutzomyia</taxon>
        <taxon>Lutzomyia</taxon>
    </lineage>
</organism>
<accession>A0A1B0CET8</accession>